<dbReference type="InterPro" id="IPR052065">
    <property type="entry name" value="Compl_asym_regulator"/>
</dbReference>
<dbReference type="PANTHER" id="PTHR22906">
    <property type="entry name" value="PROPERDIN"/>
    <property type="match status" value="1"/>
</dbReference>
<dbReference type="Pfam" id="PF00090">
    <property type="entry name" value="TSP_1"/>
    <property type="match status" value="4"/>
</dbReference>
<keyword evidence="2" id="KW-0677">Repeat</keyword>
<keyword evidence="3" id="KW-1015">Disulfide bond</keyword>
<reference evidence="4" key="1">
    <citation type="submission" date="2018-11" db="EMBL/GenBank/DDBJ databases">
        <authorList>
            <person name="Alioto T."/>
            <person name="Alioto T."/>
        </authorList>
    </citation>
    <scope>NUCLEOTIDE SEQUENCE</scope>
</reference>
<protein>
    <submittedName>
        <fullName evidence="4">Uncharacterized protein</fullName>
    </submittedName>
</protein>
<dbReference type="Gene3D" id="3.80.10.10">
    <property type="entry name" value="Ribonuclease Inhibitor"/>
    <property type="match status" value="1"/>
</dbReference>
<dbReference type="AlphaFoldDB" id="A0A8B6CLM4"/>
<dbReference type="Gene3D" id="2.20.100.10">
    <property type="entry name" value="Thrombospondin type-1 (TSP1) repeat"/>
    <property type="match status" value="4"/>
</dbReference>
<accession>A0A8B6CLM4</accession>
<dbReference type="EMBL" id="UYJE01001939">
    <property type="protein sequence ID" value="VDI06444.1"/>
    <property type="molecule type" value="Genomic_DNA"/>
</dbReference>
<dbReference type="SUPFAM" id="SSF82895">
    <property type="entry name" value="TSP-1 type 1 repeat"/>
    <property type="match status" value="4"/>
</dbReference>
<evidence type="ECO:0000256" key="3">
    <source>
        <dbReference type="ARBA" id="ARBA00023157"/>
    </source>
</evidence>
<organism evidence="4 5">
    <name type="scientific">Mytilus galloprovincialis</name>
    <name type="common">Mediterranean mussel</name>
    <dbReference type="NCBI Taxonomy" id="29158"/>
    <lineage>
        <taxon>Eukaryota</taxon>
        <taxon>Metazoa</taxon>
        <taxon>Spiralia</taxon>
        <taxon>Lophotrochozoa</taxon>
        <taxon>Mollusca</taxon>
        <taxon>Bivalvia</taxon>
        <taxon>Autobranchia</taxon>
        <taxon>Pteriomorphia</taxon>
        <taxon>Mytilida</taxon>
        <taxon>Mytiloidea</taxon>
        <taxon>Mytilidae</taxon>
        <taxon>Mytilinae</taxon>
        <taxon>Mytilus</taxon>
    </lineage>
</organism>
<dbReference type="FunFam" id="3.80.10.10:FF:000732">
    <property type="entry name" value="GD11101"/>
    <property type="match status" value="1"/>
</dbReference>
<dbReference type="PROSITE" id="PS51450">
    <property type="entry name" value="LRR"/>
    <property type="match status" value="1"/>
</dbReference>
<dbReference type="FunFam" id="2.20.100.10:FF:000001">
    <property type="entry name" value="semaphorin-5A isoform X1"/>
    <property type="match status" value="1"/>
</dbReference>
<sequence length="473" mass="50749">MNIHKSIVMKIGTLIFNTIVVLSFCFLEEIYAARGPCTAPGLLNCTCADGGTIIICSEKGFTEIPSPLPAITVTLQFDTNKVSRIENGAFSNYPNMRKIDIGINQISWIDSGAFSGLQSLTTLYLDQNRISSIQPGTFTGLTSLKDLEMHNNNLTTVSANMFDRVTLLNSLLLNKNPLLCCTMVDFFEWIPNQRSLRTLFGTCHDYNTQTDINSFDVSKCPVDGQWGSWSTGPCSVTCGQGFINRNRSCDSPSPFNNGTDCIGSSTDSLSCTLAGCPVDGQWGSWSTGPCSVTCGQGLINRNRTCDSPPASNNGTACIGSSTESLSCTLAGCPVDGQWGSWSIGPCSVTCGQGLINRNRTCDSPPASNNGTECIGSSTDSLSCTLAGCPVDGQWGSWSTGHCSVTCGHGIRYRNRNCDSPPASNNGTDCIGCSIDSLSCTLAGCPKSYGKYGREAGSWIRKTRKWKRITSRYY</sequence>
<dbReference type="InterPro" id="IPR000884">
    <property type="entry name" value="TSP1_rpt"/>
</dbReference>
<dbReference type="PANTHER" id="PTHR22906:SF21">
    <property type="entry name" value="SEMA DOMAIN-CONTAINING PROTEIN"/>
    <property type="match status" value="1"/>
</dbReference>
<dbReference type="InterPro" id="IPR036383">
    <property type="entry name" value="TSP1_rpt_sf"/>
</dbReference>
<dbReference type="OrthoDB" id="446173at2759"/>
<dbReference type="Proteomes" id="UP000596742">
    <property type="component" value="Unassembled WGS sequence"/>
</dbReference>
<dbReference type="SMART" id="SM00369">
    <property type="entry name" value="LRR_TYP"/>
    <property type="match status" value="4"/>
</dbReference>
<proteinExistence type="predicted"/>
<keyword evidence="1" id="KW-0433">Leucine-rich repeat</keyword>
<dbReference type="InterPro" id="IPR001611">
    <property type="entry name" value="Leu-rich_rpt"/>
</dbReference>
<dbReference type="Pfam" id="PF13855">
    <property type="entry name" value="LRR_8"/>
    <property type="match status" value="1"/>
</dbReference>
<comment type="caution">
    <text evidence="4">The sequence shown here is derived from an EMBL/GenBank/DDBJ whole genome shotgun (WGS) entry which is preliminary data.</text>
</comment>
<evidence type="ECO:0000256" key="2">
    <source>
        <dbReference type="ARBA" id="ARBA00022737"/>
    </source>
</evidence>
<keyword evidence="5" id="KW-1185">Reference proteome</keyword>
<dbReference type="InterPro" id="IPR032675">
    <property type="entry name" value="LRR_dom_sf"/>
</dbReference>
<dbReference type="InterPro" id="IPR003591">
    <property type="entry name" value="Leu-rich_rpt_typical-subtyp"/>
</dbReference>
<dbReference type="SMART" id="SM00209">
    <property type="entry name" value="TSP1"/>
    <property type="match status" value="4"/>
</dbReference>
<name>A0A8B6CLM4_MYTGA</name>
<dbReference type="SUPFAM" id="SSF52058">
    <property type="entry name" value="L domain-like"/>
    <property type="match status" value="1"/>
</dbReference>
<evidence type="ECO:0000313" key="5">
    <source>
        <dbReference type="Proteomes" id="UP000596742"/>
    </source>
</evidence>
<dbReference type="PROSITE" id="PS50092">
    <property type="entry name" value="TSP1"/>
    <property type="match status" value="4"/>
</dbReference>
<gene>
    <name evidence="4" type="ORF">MGAL_10B090995</name>
</gene>
<evidence type="ECO:0000256" key="1">
    <source>
        <dbReference type="ARBA" id="ARBA00022614"/>
    </source>
</evidence>
<evidence type="ECO:0000313" key="4">
    <source>
        <dbReference type="EMBL" id="VDI06444.1"/>
    </source>
</evidence>